<dbReference type="Pfam" id="PF22893">
    <property type="entry name" value="ULD_2"/>
    <property type="match status" value="1"/>
</dbReference>
<feature type="domain" description="Ubiquitin-like" evidence="2">
    <location>
        <begin position="20"/>
        <end position="103"/>
    </location>
</feature>
<gene>
    <name evidence="3" type="ORF">FGG08_001151</name>
</gene>
<dbReference type="PANTHER" id="PTHR38886">
    <property type="entry name" value="SESA DOMAIN-CONTAINING PROTEIN"/>
    <property type="match status" value="1"/>
</dbReference>
<evidence type="ECO:0000313" key="3">
    <source>
        <dbReference type="EMBL" id="KAH0544784.1"/>
    </source>
</evidence>
<evidence type="ECO:0000256" key="1">
    <source>
        <dbReference type="SAM" id="MobiDB-lite"/>
    </source>
</evidence>
<accession>A0A9P8L5L9</accession>
<protein>
    <recommendedName>
        <fullName evidence="2">Ubiquitin-like domain-containing protein</fullName>
    </recommendedName>
</protein>
<feature type="region of interest" description="Disordered" evidence="1">
    <location>
        <begin position="235"/>
        <end position="290"/>
    </location>
</feature>
<dbReference type="InterPro" id="IPR054464">
    <property type="entry name" value="ULD_fung"/>
</dbReference>
<dbReference type="OrthoDB" id="3045089at2759"/>
<organism evidence="3 4">
    <name type="scientific">Glutinoglossum americanum</name>
    <dbReference type="NCBI Taxonomy" id="1670608"/>
    <lineage>
        <taxon>Eukaryota</taxon>
        <taxon>Fungi</taxon>
        <taxon>Dikarya</taxon>
        <taxon>Ascomycota</taxon>
        <taxon>Pezizomycotina</taxon>
        <taxon>Geoglossomycetes</taxon>
        <taxon>Geoglossales</taxon>
        <taxon>Geoglossaceae</taxon>
        <taxon>Glutinoglossum</taxon>
    </lineage>
</organism>
<dbReference type="PANTHER" id="PTHR38886:SF1">
    <property type="entry name" value="NACHT-NTPASE AND P-LOOP NTPASES N-TERMINAL DOMAIN-CONTAINING PROTEIN"/>
    <property type="match status" value="1"/>
</dbReference>
<proteinExistence type="predicted"/>
<reference evidence="3" key="1">
    <citation type="submission" date="2021-03" db="EMBL/GenBank/DDBJ databases">
        <title>Comparative genomics and phylogenomic investigation of the class Geoglossomycetes provide insights into ecological specialization and systematics.</title>
        <authorList>
            <person name="Melie T."/>
            <person name="Pirro S."/>
            <person name="Miller A.N."/>
            <person name="Quandt A."/>
        </authorList>
    </citation>
    <scope>NUCLEOTIDE SEQUENCE</scope>
    <source>
        <strain evidence="3">GBOQ0MN5Z8</strain>
    </source>
</reference>
<feature type="compositionally biased region" description="Basic residues" evidence="1">
    <location>
        <begin position="243"/>
        <end position="256"/>
    </location>
</feature>
<dbReference type="EMBL" id="JAGHQL010000014">
    <property type="protein sequence ID" value="KAH0544784.1"/>
    <property type="molecule type" value="Genomic_DNA"/>
</dbReference>
<evidence type="ECO:0000313" key="4">
    <source>
        <dbReference type="Proteomes" id="UP000698800"/>
    </source>
</evidence>
<feature type="region of interest" description="Disordered" evidence="1">
    <location>
        <begin position="150"/>
        <end position="175"/>
    </location>
</feature>
<comment type="caution">
    <text evidence="3">The sequence shown here is derived from an EMBL/GenBank/DDBJ whole genome shotgun (WGS) entry which is preliminary data.</text>
</comment>
<name>A0A9P8L5L9_9PEZI</name>
<sequence length="290" mass="32822">MHMYDLIMKLQRNIPPQIERQQPVLFEDAHGRVAPFHIEFINCREAFEAVIEVRFRHVPGLRKFKAGEYVMQESHTNREINLAAPWDSVFLPGRKVNMSMVFKKTKIPHSICPGCHSDHDGHNDSGIECPNCGLWYQRIVELPTLAPRVTIRPGKRKRPSSSDHGNRQGANAVDDEIQQFKRVRVIEPEHAQGNTVDQECSDTDMGESYYIPQHARGQIGLILGEGNDEISTCNKAREAGGIKKGKATGRTRRPRAKKPELEPSDGGEEVGELSESEKEEFFNHVTIKPL</sequence>
<feature type="compositionally biased region" description="Acidic residues" evidence="1">
    <location>
        <begin position="262"/>
        <end position="274"/>
    </location>
</feature>
<keyword evidence="4" id="KW-1185">Reference proteome</keyword>
<dbReference type="Proteomes" id="UP000698800">
    <property type="component" value="Unassembled WGS sequence"/>
</dbReference>
<evidence type="ECO:0000259" key="2">
    <source>
        <dbReference type="Pfam" id="PF22893"/>
    </source>
</evidence>
<dbReference type="AlphaFoldDB" id="A0A9P8L5L9"/>